<sequence>MPIRHKCTAVSYTRDAFPDLSGGKCWETMSTRFIRTPPAQVHAQLFSGRQPS</sequence>
<proteinExistence type="predicted"/>
<name>A0A0W8FJN4_9ZZZZ</name>
<reference evidence="1" key="1">
    <citation type="journal article" date="2015" name="Proc. Natl. Acad. Sci. U.S.A.">
        <title>Networks of energetic and metabolic interactions define dynamics in microbial communities.</title>
        <authorList>
            <person name="Embree M."/>
            <person name="Liu J.K."/>
            <person name="Al-Bassam M.M."/>
            <person name="Zengler K."/>
        </authorList>
    </citation>
    <scope>NUCLEOTIDE SEQUENCE</scope>
</reference>
<evidence type="ECO:0000313" key="1">
    <source>
        <dbReference type="EMBL" id="KUG21114.1"/>
    </source>
</evidence>
<protein>
    <submittedName>
        <fullName evidence="1">Uncharacterized protein</fullName>
    </submittedName>
</protein>
<accession>A0A0W8FJN4</accession>
<organism evidence="1">
    <name type="scientific">hydrocarbon metagenome</name>
    <dbReference type="NCBI Taxonomy" id="938273"/>
    <lineage>
        <taxon>unclassified sequences</taxon>
        <taxon>metagenomes</taxon>
        <taxon>ecological metagenomes</taxon>
    </lineage>
</organism>
<dbReference type="AlphaFoldDB" id="A0A0W8FJN4"/>
<dbReference type="EMBL" id="LNQE01001099">
    <property type="protein sequence ID" value="KUG21114.1"/>
    <property type="molecule type" value="Genomic_DNA"/>
</dbReference>
<gene>
    <name evidence="1" type="ORF">ASZ90_009143</name>
</gene>
<comment type="caution">
    <text evidence="1">The sequence shown here is derived from an EMBL/GenBank/DDBJ whole genome shotgun (WGS) entry which is preliminary data.</text>
</comment>